<evidence type="ECO:0000256" key="9">
    <source>
        <dbReference type="SAM" id="MobiDB-lite"/>
    </source>
</evidence>
<reference evidence="11" key="1">
    <citation type="journal article" date="2020" name="Fungal Divers.">
        <title>Resolving the Mortierellaceae phylogeny through synthesis of multi-gene phylogenetics and phylogenomics.</title>
        <authorList>
            <person name="Vandepol N."/>
            <person name="Liber J."/>
            <person name="Desiro A."/>
            <person name="Na H."/>
            <person name="Kennedy M."/>
            <person name="Barry K."/>
            <person name="Grigoriev I.V."/>
            <person name="Miller A.N."/>
            <person name="O'Donnell K."/>
            <person name="Stajich J.E."/>
            <person name="Bonito G."/>
        </authorList>
    </citation>
    <scope>NUCLEOTIDE SEQUENCE</scope>
    <source>
        <strain evidence="11">BC1065</strain>
    </source>
</reference>
<evidence type="ECO:0000256" key="4">
    <source>
        <dbReference type="ARBA" id="ARBA00022737"/>
    </source>
</evidence>
<protein>
    <recommendedName>
        <fullName evidence="8">Mannose-P-dolichol utilization defect 1 protein homolog</fullName>
    </recommendedName>
</protein>
<evidence type="ECO:0000313" key="12">
    <source>
        <dbReference type="Proteomes" id="UP000807716"/>
    </source>
</evidence>
<evidence type="ECO:0000256" key="3">
    <source>
        <dbReference type="ARBA" id="ARBA00022692"/>
    </source>
</evidence>
<dbReference type="SMART" id="SM00679">
    <property type="entry name" value="CTNS"/>
    <property type="match status" value="2"/>
</dbReference>
<keyword evidence="2" id="KW-0813">Transport</keyword>
<feature type="region of interest" description="Disordered" evidence="9">
    <location>
        <begin position="252"/>
        <end position="283"/>
    </location>
</feature>
<feature type="transmembrane region" description="Helical" evidence="10">
    <location>
        <begin position="125"/>
        <end position="142"/>
    </location>
</feature>
<dbReference type="Proteomes" id="UP000807716">
    <property type="component" value="Unassembled WGS sequence"/>
</dbReference>
<dbReference type="PANTHER" id="PTHR12226">
    <property type="entry name" value="MANNOSE-P-DOLICHOL UTILIZATION DEFECT 1 LEC35 -RELATED"/>
    <property type="match status" value="1"/>
</dbReference>
<organism evidence="11 12">
    <name type="scientific">Actinomortierella ambigua</name>
    <dbReference type="NCBI Taxonomy" id="1343610"/>
    <lineage>
        <taxon>Eukaryota</taxon>
        <taxon>Fungi</taxon>
        <taxon>Fungi incertae sedis</taxon>
        <taxon>Mucoromycota</taxon>
        <taxon>Mortierellomycotina</taxon>
        <taxon>Mortierellomycetes</taxon>
        <taxon>Mortierellales</taxon>
        <taxon>Mortierellaceae</taxon>
        <taxon>Actinomortierella</taxon>
    </lineage>
</organism>
<evidence type="ECO:0000256" key="5">
    <source>
        <dbReference type="ARBA" id="ARBA00022989"/>
    </source>
</evidence>
<keyword evidence="12" id="KW-1185">Reference proteome</keyword>
<evidence type="ECO:0000256" key="1">
    <source>
        <dbReference type="ARBA" id="ARBA00004141"/>
    </source>
</evidence>
<name>A0A9P6PTQ3_9FUNG</name>
<keyword evidence="5 8" id="KW-1133">Transmembrane helix</keyword>
<dbReference type="Pfam" id="PF04193">
    <property type="entry name" value="PQ-loop"/>
    <property type="match status" value="2"/>
</dbReference>
<evidence type="ECO:0000256" key="2">
    <source>
        <dbReference type="ARBA" id="ARBA00022448"/>
    </source>
</evidence>
<evidence type="ECO:0000256" key="6">
    <source>
        <dbReference type="ARBA" id="ARBA00023136"/>
    </source>
</evidence>
<proteinExistence type="inferred from homology"/>
<dbReference type="FunFam" id="1.20.1280.290:FF:000006">
    <property type="entry name" value="mannose-P-dolichol utilization defect 1 protein"/>
    <property type="match status" value="1"/>
</dbReference>
<evidence type="ECO:0000256" key="7">
    <source>
        <dbReference type="ARBA" id="ARBA00038475"/>
    </source>
</evidence>
<comment type="similarity">
    <text evidence="7 8">Belongs to the MPDU1 (TC 2.A.43.3) family.</text>
</comment>
<dbReference type="OrthoDB" id="271506at2759"/>
<dbReference type="EMBL" id="JAAAJB010000715">
    <property type="protein sequence ID" value="KAG0251836.1"/>
    <property type="molecule type" value="Genomic_DNA"/>
</dbReference>
<accession>A0A9P6PTQ3</accession>
<dbReference type="PIRSF" id="PIRSF023381">
    <property type="entry name" value="MannP-dilichol_defect-1p"/>
    <property type="match status" value="1"/>
</dbReference>
<dbReference type="GO" id="GO:0016020">
    <property type="term" value="C:membrane"/>
    <property type="evidence" value="ECO:0007669"/>
    <property type="project" value="UniProtKB-SubCell"/>
</dbReference>
<comment type="subcellular location">
    <subcellularLocation>
        <location evidence="1 8">Membrane</location>
        <topology evidence="1 8">Multi-pass membrane protein</topology>
    </subcellularLocation>
</comment>
<feature type="transmembrane region" description="Helical" evidence="10">
    <location>
        <begin position="154"/>
        <end position="175"/>
    </location>
</feature>
<dbReference type="AlphaFoldDB" id="A0A9P6PTQ3"/>
<comment type="caution">
    <text evidence="11">The sequence shown here is derived from an EMBL/GenBank/DDBJ whole genome shotgun (WGS) entry which is preliminary data.</text>
</comment>
<evidence type="ECO:0000313" key="11">
    <source>
        <dbReference type="EMBL" id="KAG0251836.1"/>
    </source>
</evidence>
<keyword evidence="3 8" id="KW-0812">Transmembrane</keyword>
<dbReference type="PANTHER" id="PTHR12226:SF2">
    <property type="entry name" value="MANNOSE-P-DOLICHOL UTILIZATION DEFECT 1 PROTEIN"/>
    <property type="match status" value="1"/>
</dbReference>
<feature type="transmembrane region" description="Helical" evidence="10">
    <location>
        <begin position="222"/>
        <end position="246"/>
    </location>
</feature>
<evidence type="ECO:0000256" key="10">
    <source>
        <dbReference type="SAM" id="Phobius"/>
    </source>
</evidence>
<evidence type="ECO:0000256" key="8">
    <source>
        <dbReference type="PIRNR" id="PIRNR023381"/>
    </source>
</evidence>
<gene>
    <name evidence="11" type="ORF">DFQ27_008496</name>
</gene>
<dbReference type="InterPro" id="IPR006603">
    <property type="entry name" value="PQ-loop_rpt"/>
</dbReference>
<keyword evidence="4" id="KW-0677">Repeat</keyword>
<sequence>MQLPYVLKAPATAIIGEKCYSALIEDLDYKNVPCIKYSISKGLGMGIVLGGAIVKVPQIIKIVAAHSAEGVSFTSYMLETLASVISLAYNVRQNNPLSTYGETFFVTIQNLIILGLMMLYSKRQLSGFIIISSFLFLGKLLAQTSSMTHLDGSVVTSTLVPAGAMAVLQAATIPINLASKVPQIIENYRNGSTGQLSAFTVFNYFAGSLARVYTTMTEVDDMIILAGFLLSTLFNCILALQMALYWNATPPAKAGKGKKAGDSLPVSSSSSAAQGKKKSKKLD</sequence>
<dbReference type="Gene3D" id="1.20.1280.290">
    <property type="match status" value="2"/>
</dbReference>
<keyword evidence="6 8" id="KW-0472">Membrane</keyword>
<dbReference type="InterPro" id="IPR016817">
    <property type="entry name" value="MannP-dilichol_defect-1"/>
</dbReference>